<dbReference type="Pfam" id="PF00230">
    <property type="entry name" value="MIP"/>
    <property type="match status" value="1"/>
</dbReference>
<evidence type="ECO:0000256" key="6">
    <source>
        <dbReference type="SAM" id="Phobius"/>
    </source>
</evidence>
<dbReference type="Proteomes" id="UP000801492">
    <property type="component" value="Unassembled WGS sequence"/>
</dbReference>
<evidence type="ECO:0000256" key="3">
    <source>
        <dbReference type="ARBA" id="ARBA00022989"/>
    </source>
</evidence>
<reference evidence="7" key="1">
    <citation type="submission" date="2019-08" db="EMBL/GenBank/DDBJ databases">
        <title>The genome of the North American firefly Photinus pyralis.</title>
        <authorList>
            <consortium name="Photinus pyralis genome working group"/>
            <person name="Fallon T.R."/>
            <person name="Sander Lower S.E."/>
            <person name="Weng J.-K."/>
        </authorList>
    </citation>
    <scope>NUCLEOTIDE SEQUENCE</scope>
    <source>
        <strain evidence="7">TRF0915ILg1</strain>
        <tissue evidence="7">Whole body</tissue>
    </source>
</reference>
<comment type="similarity">
    <text evidence="5">Belongs to the MIP/aquaporin (TC 1.A.8) family.</text>
</comment>
<dbReference type="InterPro" id="IPR023271">
    <property type="entry name" value="Aquaporin-like"/>
</dbReference>
<feature type="transmembrane region" description="Helical" evidence="6">
    <location>
        <begin position="122"/>
        <end position="141"/>
    </location>
</feature>
<keyword evidence="5" id="KW-0813">Transport</keyword>
<feature type="transmembrane region" description="Helical" evidence="6">
    <location>
        <begin position="254"/>
        <end position="273"/>
    </location>
</feature>
<dbReference type="Gene3D" id="1.20.1080.10">
    <property type="entry name" value="Glycerol uptake facilitator protein"/>
    <property type="match status" value="1"/>
</dbReference>
<evidence type="ECO:0000313" key="8">
    <source>
        <dbReference type="Proteomes" id="UP000801492"/>
    </source>
</evidence>
<dbReference type="PRINTS" id="PR00783">
    <property type="entry name" value="MINTRINSICP"/>
</dbReference>
<keyword evidence="4 6" id="KW-0472">Membrane</keyword>
<dbReference type="OrthoDB" id="3222at2759"/>
<gene>
    <name evidence="7" type="ORF">ILUMI_02401</name>
</gene>
<evidence type="ECO:0000256" key="1">
    <source>
        <dbReference type="ARBA" id="ARBA00004141"/>
    </source>
</evidence>
<accession>A0A8K0DDH7</accession>
<evidence type="ECO:0000256" key="4">
    <source>
        <dbReference type="ARBA" id="ARBA00023136"/>
    </source>
</evidence>
<dbReference type="NCBIfam" id="TIGR00861">
    <property type="entry name" value="MIP"/>
    <property type="match status" value="1"/>
</dbReference>
<comment type="subcellular location">
    <subcellularLocation>
        <location evidence="1">Membrane</location>
        <topology evidence="1">Multi-pass membrane protein</topology>
    </subcellularLocation>
</comment>
<keyword evidence="3 6" id="KW-1133">Transmembrane helix</keyword>
<dbReference type="PANTHER" id="PTHR19139:SF270">
    <property type="entry name" value="ENTOMOGLYCEROPORIN 1-RELATED"/>
    <property type="match status" value="1"/>
</dbReference>
<dbReference type="SUPFAM" id="SSF81338">
    <property type="entry name" value="Aquaporin-like"/>
    <property type="match status" value="1"/>
</dbReference>
<comment type="caution">
    <text evidence="7">The sequence shown here is derived from an EMBL/GenBank/DDBJ whole genome shotgun (WGS) entry which is preliminary data.</text>
</comment>
<dbReference type="AlphaFoldDB" id="A0A8K0DDH7"/>
<organism evidence="7 8">
    <name type="scientific">Ignelater luminosus</name>
    <name type="common">Cucubano</name>
    <name type="synonym">Pyrophorus luminosus</name>
    <dbReference type="NCBI Taxonomy" id="2038154"/>
    <lineage>
        <taxon>Eukaryota</taxon>
        <taxon>Metazoa</taxon>
        <taxon>Ecdysozoa</taxon>
        <taxon>Arthropoda</taxon>
        <taxon>Hexapoda</taxon>
        <taxon>Insecta</taxon>
        <taxon>Pterygota</taxon>
        <taxon>Neoptera</taxon>
        <taxon>Endopterygota</taxon>
        <taxon>Coleoptera</taxon>
        <taxon>Polyphaga</taxon>
        <taxon>Elateriformia</taxon>
        <taxon>Elateroidea</taxon>
        <taxon>Elateridae</taxon>
        <taxon>Agrypninae</taxon>
        <taxon>Pyrophorini</taxon>
        <taxon>Ignelater</taxon>
    </lineage>
</organism>
<dbReference type="InterPro" id="IPR034294">
    <property type="entry name" value="Aquaporin_transptr"/>
</dbReference>
<keyword evidence="8" id="KW-1185">Reference proteome</keyword>
<feature type="transmembrane region" description="Helical" evidence="6">
    <location>
        <begin position="91"/>
        <end position="116"/>
    </location>
</feature>
<name>A0A8K0DDH7_IGNLU</name>
<dbReference type="GO" id="GO:0005886">
    <property type="term" value="C:plasma membrane"/>
    <property type="evidence" value="ECO:0007669"/>
    <property type="project" value="TreeGrafter"/>
</dbReference>
<dbReference type="GO" id="GO:0015267">
    <property type="term" value="F:channel activity"/>
    <property type="evidence" value="ECO:0007669"/>
    <property type="project" value="InterPro"/>
</dbReference>
<sequence>MVISHRNKVNANRIFQDTIVYGVEYWNSSISIKFPTKMTDRGVQNGGKVTVTVAPVTGFMSVNATPEISTPNSAGQKLFKLTDKLTTLDRVVLCAAEFFGTAILVFLGCASCMVLLTHGLTHLEICLTFGLAVMLAIQVFGHISGGHINPIVTIAAAIMGELALIEIPIYFLGQFAGAFAGYGLLMSVTPLARQTKSVTVGNQTLIVGNCSPFVNPAISPFQGLFVEFLISLMLILICCGVWDYRNANKHDSVPIKFGLTIAVLALAGGPYTGGNMNPARSFAPAAWHGDWRYHWVYWVGPILSAFAGAGFYRVVFSKPKPQEIIDGIEITPLNERKG</sequence>
<dbReference type="CDD" id="cd00333">
    <property type="entry name" value="MIP"/>
    <property type="match status" value="1"/>
</dbReference>
<feature type="transmembrane region" description="Helical" evidence="6">
    <location>
        <begin position="293"/>
        <end position="315"/>
    </location>
</feature>
<evidence type="ECO:0008006" key="9">
    <source>
        <dbReference type="Google" id="ProtNLM"/>
    </source>
</evidence>
<feature type="transmembrane region" description="Helical" evidence="6">
    <location>
        <begin position="162"/>
        <end position="185"/>
    </location>
</feature>
<evidence type="ECO:0000256" key="5">
    <source>
        <dbReference type="RuleBase" id="RU000477"/>
    </source>
</evidence>
<protein>
    <recommendedName>
        <fullName evidence="9">Aquaporin</fullName>
    </recommendedName>
</protein>
<dbReference type="InterPro" id="IPR000425">
    <property type="entry name" value="MIP"/>
</dbReference>
<feature type="transmembrane region" description="Helical" evidence="6">
    <location>
        <begin position="221"/>
        <end position="242"/>
    </location>
</feature>
<dbReference type="PANTHER" id="PTHR19139">
    <property type="entry name" value="AQUAPORIN TRANSPORTER"/>
    <property type="match status" value="1"/>
</dbReference>
<keyword evidence="2 5" id="KW-0812">Transmembrane</keyword>
<evidence type="ECO:0000256" key="2">
    <source>
        <dbReference type="ARBA" id="ARBA00022692"/>
    </source>
</evidence>
<evidence type="ECO:0000313" key="7">
    <source>
        <dbReference type="EMBL" id="KAF2903774.1"/>
    </source>
</evidence>
<dbReference type="EMBL" id="VTPC01000933">
    <property type="protein sequence ID" value="KAF2903774.1"/>
    <property type="molecule type" value="Genomic_DNA"/>
</dbReference>
<proteinExistence type="inferred from homology"/>